<dbReference type="Proteomes" id="UP000031980">
    <property type="component" value="Unassembled WGS sequence"/>
</dbReference>
<dbReference type="EMBL" id="JPIU01000037">
    <property type="protein sequence ID" value="KIO46008.1"/>
    <property type="molecule type" value="Genomic_DNA"/>
</dbReference>
<keyword evidence="2" id="KW-1185">Reference proteome</keyword>
<dbReference type="AlphaFoldDB" id="A0A0C3MHH0"/>
<reference evidence="1 2" key="1">
    <citation type="submission" date="2014-07" db="EMBL/GenBank/DDBJ databases">
        <title>Porphyromonadaceae bacterium OUH 308042 = ATCC BAA-2681 = DSM 28342 draft genome.</title>
        <authorList>
            <person name="Sydenham T.V."/>
            <person name="Hasman H."/>
            <person name="Justensen U.S."/>
        </authorList>
    </citation>
    <scope>NUCLEOTIDE SEQUENCE [LARGE SCALE GENOMIC DNA]</scope>
    <source>
        <strain evidence="1 2">OUH 308042</strain>
    </source>
</reference>
<sequence>SNLVFAGTVDEFDNYIIPNTLVVTLVAAPPVEELRSIPGVSGVEELGGMKYRLQYTDFQEVTERLVETSVTRGWRLTEVYQEKSSLDAVFAELSKK</sequence>
<evidence type="ECO:0000313" key="1">
    <source>
        <dbReference type="EMBL" id="KIO46008.1"/>
    </source>
</evidence>
<protein>
    <submittedName>
        <fullName evidence="1">Multidrug ABC transporter ATP-binding protein</fullName>
    </submittedName>
</protein>
<proteinExistence type="predicted"/>
<dbReference type="GO" id="GO:0005524">
    <property type="term" value="F:ATP binding"/>
    <property type="evidence" value="ECO:0007669"/>
    <property type="project" value="UniProtKB-KW"/>
</dbReference>
<feature type="non-terminal residue" evidence="1">
    <location>
        <position position="1"/>
    </location>
</feature>
<accession>A0A0C3MHH0</accession>
<name>A0A0C3MHH0_9PORP</name>
<evidence type="ECO:0000313" key="2">
    <source>
        <dbReference type="Proteomes" id="UP000031980"/>
    </source>
</evidence>
<organism evidence="1 2">
    <name type="scientific">Sanguibacteroides justesenii</name>
    <dbReference type="NCBI Taxonomy" id="1547597"/>
    <lineage>
        <taxon>Bacteria</taxon>
        <taxon>Pseudomonadati</taxon>
        <taxon>Bacteroidota</taxon>
        <taxon>Bacteroidia</taxon>
        <taxon>Bacteroidales</taxon>
        <taxon>Porphyromonadaceae</taxon>
        <taxon>Sanguibacteroides</taxon>
    </lineage>
</organism>
<comment type="caution">
    <text evidence="1">The sequence shown here is derived from an EMBL/GenBank/DDBJ whole genome shotgun (WGS) entry which is preliminary data.</text>
</comment>
<keyword evidence="1" id="KW-0067">ATP-binding</keyword>
<keyword evidence="1" id="KW-0547">Nucleotide-binding</keyword>
<gene>
    <name evidence="1" type="ORF">BA92_06110</name>
</gene>